<keyword evidence="3 11" id="KW-0853">WD repeat</keyword>
<proteinExistence type="predicted"/>
<protein>
    <submittedName>
        <fullName evidence="14">Prolactin regulatory element-binding</fullName>
    </submittedName>
</protein>
<reference evidence="14" key="1">
    <citation type="submission" date="2022-03" db="EMBL/GenBank/DDBJ databases">
        <authorList>
            <person name="Alioto T."/>
            <person name="Alioto T."/>
            <person name="Gomez Garrido J."/>
        </authorList>
    </citation>
    <scope>NUCLEOTIDE SEQUENCE</scope>
</reference>
<evidence type="ECO:0000313" key="14">
    <source>
        <dbReference type="EMBL" id="CAH2245206.1"/>
    </source>
</evidence>
<evidence type="ECO:0000313" key="15">
    <source>
        <dbReference type="Proteomes" id="UP001295444"/>
    </source>
</evidence>
<feature type="transmembrane region" description="Helical" evidence="13">
    <location>
        <begin position="278"/>
        <end position="296"/>
    </location>
</feature>
<evidence type="ECO:0000256" key="9">
    <source>
        <dbReference type="ARBA" id="ARBA00022989"/>
    </source>
</evidence>
<dbReference type="SMART" id="SM00320">
    <property type="entry name" value="WD40"/>
    <property type="match status" value="4"/>
</dbReference>
<evidence type="ECO:0000256" key="8">
    <source>
        <dbReference type="ARBA" id="ARBA00022927"/>
    </source>
</evidence>
<dbReference type="SUPFAM" id="SSF53474">
    <property type="entry name" value="alpha/beta-Hydrolases"/>
    <property type="match status" value="1"/>
</dbReference>
<sequence>MLDPTVLGPLLWVSEGAYLSHSIREFDERYTSVIFGFPTCDDYYRAASPYNKLSKICTPVLCLNASDDPFSPNDVSNDQVFRKRKPSKDVTEDKSNLTKNKTPEICVVALNTVQTDFSPDSLQKAVCFNHGGSKLLTGGVDGYLRVWEFPEMKKVLDFKAHDGEIEDVAASPGNKVVSIGQDFRCCVWEADQLLSELRWNENLPNIPDKMYRYRACRFGKVEDDKNALRLYTVQIPHKRERRPPPCYITKWDGIRYLPLLTQPCGNEVISCLAVSDSGTFLGLGTITGSVAIYISFSLSKLYYVKEAHGIVVTDLAFLPDTIKGRKLQGDNETALLSVAVDSRCLLHMVPNRRTFPIWLFLIFCVLLVVLVILLLQHAFPNFL</sequence>
<dbReference type="InterPro" id="IPR001680">
    <property type="entry name" value="WD40_rpt"/>
</dbReference>
<organism evidence="14 15">
    <name type="scientific">Pelobates cultripes</name>
    <name type="common">Western spadefoot toad</name>
    <dbReference type="NCBI Taxonomy" id="61616"/>
    <lineage>
        <taxon>Eukaryota</taxon>
        <taxon>Metazoa</taxon>
        <taxon>Chordata</taxon>
        <taxon>Craniata</taxon>
        <taxon>Vertebrata</taxon>
        <taxon>Euteleostomi</taxon>
        <taxon>Amphibia</taxon>
        <taxon>Batrachia</taxon>
        <taxon>Anura</taxon>
        <taxon>Pelobatoidea</taxon>
        <taxon>Pelobatidae</taxon>
        <taxon>Pelobates</taxon>
    </lineage>
</organism>
<feature type="compositionally biased region" description="Basic and acidic residues" evidence="12">
    <location>
        <begin position="87"/>
        <end position="96"/>
    </location>
</feature>
<evidence type="ECO:0000256" key="5">
    <source>
        <dbReference type="ARBA" id="ARBA00022737"/>
    </source>
</evidence>
<dbReference type="InterPro" id="IPR015943">
    <property type="entry name" value="WD40/YVTN_repeat-like_dom_sf"/>
</dbReference>
<evidence type="ECO:0000256" key="6">
    <source>
        <dbReference type="ARBA" id="ARBA00022824"/>
    </source>
</evidence>
<evidence type="ECO:0000256" key="12">
    <source>
        <dbReference type="SAM" id="MobiDB-lite"/>
    </source>
</evidence>
<dbReference type="PROSITE" id="PS50082">
    <property type="entry name" value="WD_REPEATS_2"/>
    <property type="match status" value="1"/>
</dbReference>
<dbReference type="Gene3D" id="2.130.10.10">
    <property type="entry name" value="YVTN repeat-like/Quinoprotein amine dehydrogenase"/>
    <property type="match status" value="1"/>
</dbReference>
<dbReference type="GO" id="GO:0015031">
    <property type="term" value="P:protein transport"/>
    <property type="evidence" value="ECO:0007669"/>
    <property type="project" value="UniProtKB-KW"/>
</dbReference>
<dbReference type="InterPro" id="IPR029058">
    <property type="entry name" value="AB_hydrolase_fold"/>
</dbReference>
<evidence type="ECO:0000256" key="13">
    <source>
        <dbReference type="SAM" id="Phobius"/>
    </source>
</evidence>
<comment type="subcellular location">
    <subcellularLocation>
        <location evidence="1">Endoplasmic reticulum membrane</location>
        <topology evidence="1">Single-pass membrane protein</topology>
    </subcellularLocation>
</comment>
<dbReference type="InterPro" id="IPR045260">
    <property type="entry name" value="Sec12-like"/>
</dbReference>
<dbReference type="Pfam" id="PF00400">
    <property type="entry name" value="WD40"/>
    <property type="match status" value="2"/>
</dbReference>
<evidence type="ECO:0000256" key="10">
    <source>
        <dbReference type="ARBA" id="ARBA00023136"/>
    </source>
</evidence>
<evidence type="ECO:0000256" key="1">
    <source>
        <dbReference type="ARBA" id="ARBA00004389"/>
    </source>
</evidence>
<keyword evidence="2" id="KW-0813">Transport</keyword>
<dbReference type="PANTHER" id="PTHR23284">
    <property type="entry name" value="PROLACTIN REGULATORY ELEMENT BINDING PROTEIN"/>
    <property type="match status" value="1"/>
</dbReference>
<keyword evidence="7" id="KW-0931">ER-Golgi transport</keyword>
<dbReference type="GO" id="GO:0003400">
    <property type="term" value="P:regulation of COPII vesicle coating"/>
    <property type="evidence" value="ECO:0007669"/>
    <property type="project" value="TreeGrafter"/>
</dbReference>
<dbReference type="Proteomes" id="UP001295444">
    <property type="component" value="Chromosome 02"/>
</dbReference>
<evidence type="ECO:0000256" key="11">
    <source>
        <dbReference type="PROSITE-ProRule" id="PRU00221"/>
    </source>
</evidence>
<feature type="repeat" description="WD" evidence="11">
    <location>
        <begin position="125"/>
        <end position="157"/>
    </location>
</feature>
<dbReference type="EMBL" id="OW240913">
    <property type="protein sequence ID" value="CAH2245206.1"/>
    <property type="molecule type" value="Genomic_DNA"/>
</dbReference>
<gene>
    <name evidence="14" type="ORF">PECUL_23A041898</name>
</gene>
<keyword evidence="10 13" id="KW-0472">Membrane</keyword>
<evidence type="ECO:0000256" key="3">
    <source>
        <dbReference type="ARBA" id="ARBA00022574"/>
    </source>
</evidence>
<accession>A0AAD1R9A3</accession>
<keyword evidence="9 13" id="KW-1133">Transmembrane helix</keyword>
<name>A0AAD1R9A3_PELCU</name>
<feature type="transmembrane region" description="Helical" evidence="13">
    <location>
        <begin position="357"/>
        <end position="379"/>
    </location>
</feature>
<evidence type="ECO:0000256" key="4">
    <source>
        <dbReference type="ARBA" id="ARBA00022692"/>
    </source>
</evidence>
<dbReference type="AlphaFoldDB" id="A0AAD1R9A3"/>
<keyword evidence="6" id="KW-0256">Endoplasmic reticulum</keyword>
<dbReference type="GO" id="GO:0006888">
    <property type="term" value="P:endoplasmic reticulum to Golgi vesicle-mediated transport"/>
    <property type="evidence" value="ECO:0007669"/>
    <property type="project" value="TreeGrafter"/>
</dbReference>
<keyword evidence="8" id="KW-0653">Protein transport</keyword>
<dbReference type="GO" id="GO:0005085">
    <property type="term" value="F:guanyl-nucleotide exchange factor activity"/>
    <property type="evidence" value="ECO:0007669"/>
    <property type="project" value="InterPro"/>
</dbReference>
<evidence type="ECO:0000256" key="7">
    <source>
        <dbReference type="ARBA" id="ARBA00022892"/>
    </source>
</evidence>
<feature type="region of interest" description="Disordered" evidence="12">
    <location>
        <begin position="74"/>
        <end position="96"/>
    </location>
</feature>
<evidence type="ECO:0000256" key="2">
    <source>
        <dbReference type="ARBA" id="ARBA00022448"/>
    </source>
</evidence>
<dbReference type="InterPro" id="IPR036322">
    <property type="entry name" value="WD40_repeat_dom_sf"/>
</dbReference>
<dbReference type="PROSITE" id="PS01133">
    <property type="entry name" value="UPF0017"/>
    <property type="match status" value="1"/>
</dbReference>
<dbReference type="GO" id="GO:0005789">
    <property type="term" value="C:endoplasmic reticulum membrane"/>
    <property type="evidence" value="ECO:0007669"/>
    <property type="project" value="UniProtKB-SubCell"/>
</dbReference>
<keyword evidence="5" id="KW-0677">Repeat</keyword>
<dbReference type="InterPro" id="IPR000952">
    <property type="entry name" value="AB_hydrolase_4_CS"/>
</dbReference>
<keyword evidence="15" id="KW-1185">Reference proteome</keyword>
<dbReference type="PANTHER" id="PTHR23284:SF0">
    <property type="entry name" value="PROLACTIN REGULATORY ELEMENT-BINDING PROTEIN"/>
    <property type="match status" value="1"/>
</dbReference>
<keyword evidence="4 13" id="KW-0812">Transmembrane</keyword>
<dbReference type="SUPFAM" id="SSF50978">
    <property type="entry name" value="WD40 repeat-like"/>
    <property type="match status" value="1"/>
</dbReference>